<dbReference type="InterPro" id="IPR005031">
    <property type="entry name" value="COQ10_START"/>
</dbReference>
<sequence length="182" mass="20635">MLGRRIATAAAIAVGGYLLSKQLTRSRGSDMTSTVEESIEVDVPISTAYNQWTQFEDLPQFMDSVHEVRQLDDKRLHWKASIAGKEKEWDAEITEQIPEERIAWRSLGGVHNAGVVTFHKISENKTRVMLQMDYDPESIDEKVGDALGFVKMQTKANLKRYKQLVESRGVETGAWRGTIPRQ</sequence>
<dbReference type="CDD" id="cd07817">
    <property type="entry name" value="SRPBCC_8"/>
    <property type="match status" value="1"/>
</dbReference>
<dbReference type="SUPFAM" id="SSF55961">
    <property type="entry name" value="Bet v1-like"/>
    <property type="match status" value="1"/>
</dbReference>
<evidence type="ECO:0000256" key="1">
    <source>
        <dbReference type="ARBA" id="ARBA00008918"/>
    </source>
</evidence>
<dbReference type="Gene3D" id="3.30.530.20">
    <property type="match status" value="1"/>
</dbReference>
<dbReference type="RefSeq" id="WP_220809156.1">
    <property type="nucleotide sequence ID" value="NZ_BPMK01000012.1"/>
</dbReference>
<dbReference type="Pfam" id="PF03364">
    <property type="entry name" value="Polyketide_cyc"/>
    <property type="match status" value="1"/>
</dbReference>
<dbReference type="PANTHER" id="PTHR33824:SF7">
    <property type="entry name" value="POLYKETIDE CYCLASE_DEHYDRASE AND LIPID TRANSPORT SUPERFAMILY PROTEIN"/>
    <property type="match status" value="1"/>
</dbReference>
<name>A0ABQ4Q7E4_9BURK</name>
<evidence type="ECO:0000259" key="2">
    <source>
        <dbReference type="Pfam" id="PF03364"/>
    </source>
</evidence>
<feature type="domain" description="Coenzyme Q-binding protein COQ10 START" evidence="2">
    <location>
        <begin position="41"/>
        <end position="157"/>
    </location>
</feature>
<accession>A0ABQ4Q7E4</accession>
<evidence type="ECO:0000313" key="3">
    <source>
        <dbReference type="EMBL" id="GIZ52730.1"/>
    </source>
</evidence>
<keyword evidence="4" id="KW-1185">Reference proteome</keyword>
<comment type="caution">
    <text evidence="3">The sequence shown here is derived from an EMBL/GenBank/DDBJ whole genome shotgun (WGS) entry which is preliminary data.</text>
</comment>
<dbReference type="InterPro" id="IPR023393">
    <property type="entry name" value="START-like_dom_sf"/>
</dbReference>
<reference evidence="3 4" key="1">
    <citation type="journal article" date="2022" name="Int. J. Syst. Evol. Microbiol.">
        <title>Noviherbaspirillum aridicola sp. nov., isolated from an arid soil in Pakistan.</title>
        <authorList>
            <person name="Khan I.U."/>
            <person name="Saqib M."/>
            <person name="Amin A."/>
            <person name="Hussain F."/>
            <person name="Li L."/>
            <person name="Liu Y.H."/>
            <person name="Fang B.Z."/>
            <person name="Ahmed I."/>
            <person name="Li W.J."/>
        </authorList>
    </citation>
    <scope>NUCLEOTIDE SEQUENCE [LARGE SCALE GENOMIC DNA]</scope>
    <source>
        <strain evidence="3 4">NCCP-691</strain>
    </source>
</reference>
<dbReference type="InterPro" id="IPR047137">
    <property type="entry name" value="ORF3"/>
</dbReference>
<comment type="similarity">
    <text evidence="1">Belongs to the ribosome association toxin RatA family.</text>
</comment>
<organism evidence="3 4">
    <name type="scientific">Noviherbaspirillum aridicola</name>
    <dbReference type="NCBI Taxonomy" id="2849687"/>
    <lineage>
        <taxon>Bacteria</taxon>
        <taxon>Pseudomonadati</taxon>
        <taxon>Pseudomonadota</taxon>
        <taxon>Betaproteobacteria</taxon>
        <taxon>Burkholderiales</taxon>
        <taxon>Oxalobacteraceae</taxon>
        <taxon>Noviherbaspirillum</taxon>
    </lineage>
</organism>
<dbReference type="Proteomes" id="UP000887222">
    <property type="component" value="Unassembled WGS sequence"/>
</dbReference>
<dbReference type="EMBL" id="BPMK01000012">
    <property type="protein sequence ID" value="GIZ52730.1"/>
    <property type="molecule type" value="Genomic_DNA"/>
</dbReference>
<evidence type="ECO:0000313" key="4">
    <source>
        <dbReference type="Proteomes" id="UP000887222"/>
    </source>
</evidence>
<dbReference type="PANTHER" id="PTHR33824">
    <property type="entry name" value="POLYKETIDE CYCLASE/DEHYDRASE AND LIPID TRANSPORT SUPERFAMILY PROTEIN"/>
    <property type="match status" value="1"/>
</dbReference>
<protein>
    <submittedName>
        <fullName evidence="3">Cyclase</fullName>
    </submittedName>
</protein>
<gene>
    <name evidence="3" type="ORF">NCCP691_27440</name>
</gene>
<proteinExistence type="inferred from homology"/>